<feature type="region of interest" description="Disordered" evidence="1">
    <location>
        <begin position="1"/>
        <end position="24"/>
    </location>
</feature>
<keyword evidence="3" id="KW-1185">Reference proteome</keyword>
<name>A0AAV9V971_9PEZI</name>
<reference evidence="2 3" key="1">
    <citation type="submission" date="2019-10" db="EMBL/GenBank/DDBJ databases">
        <authorList>
            <person name="Palmer J.M."/>
        </authorList>
    </citation>
    <scope>NUCLEOTIDE SEQUENCE [LARGE SCALE GENOMIC DNA]</scope>
    <source>
        <strain evidence="2 3">TWF730</strain>
    </source>
</reference>
<proteinExistence type="predicted"/>
<dbReference type="AlphaFoldDB" id="A0AAV9V971"/>
<protein>
    <submittedName>
        <fullName evidence="2">Uncharacterized protein</fullName>
    </submittedName>
</protein>
<feature type="region of interest" description="Disordered" evidence="1">
    <location>
        <begin position="96"/>
        <end position="130"/>
    </location>
</feature>
<dbReference type="Proteomes" id="UP001373714">
    <property type="component" value="Unassembled WGS sequence"/>
</dbReference>
<organism evidence="2 3">
    <name type="scientific">Orbilia blumenaviensis</name>
    <dbReference type="NCBI Taxonomy" id="1796055"/>
    <lineage>
        <taxon>Eukaryota</taxon>
        <taxon>Fungi</taxon>
        <taxon>Dikarya</taxon>
        <taxon>Ascomycota</taxon>
        <taxon>Pezizomycotina</taxon>
        <taxon>Orbiliomycetes</taxon>
        <taxon>Orbiliales</taxon>
        <taxon>Orbiliaceae</taxon>
        <taxon>Orbilia</taxon>
    </lineage>
</organism>
<feature type="region of interest" description="Disordered" evidence="1">
    <location>
        <begin position="39"/>
        <end position="61"/>
    </location>
</feature>
<accession>A0AAV9V971</accession>
<comment type="caution">
    <text evidence="2">The sequence shown here is derived from an EMBL/GenBank/DDBJ whole genome shotgun (WGS) entry which is preliminary data.</text>
</comment>
<gene>
    <name evidence="2" type="ORF">TWF730_007303</name>
</gene>
<feature type="compositionally biased region" description="Low complexity" evidence="1">
    <location>
        <begin position="98"/>
        <end position="109"/>
    </location>
</feature>
<dbReference type="EMBL" id="JAVHNS010000004">
    <property type="protein sequence ID" value="KAK6357947.1"/>
    <property type="molecule type" value="Genomic_DNA"/>
</dbReference>
<evidence type="ECO:0000256" key="1">
    <source>
        <dbReference type="SAM" id="MobiDB-lite"/>
    </source>
</evidence>
<sequence length="197" mass="21597">MVRSNCRLVESGSHTPVGSPPASRLSFSALSSRSSDAMLLSGSSLNDDSPSLTNKPLPEPPKPCELIDFDVLNLEYVLAGNTNMTTRRPSTILEVDPSSSSYLSFSSPEKSGHRTPRQGDYKNIGRKNENKLEGLLNHKDGGDNLEKESTKKHTSLWELKEALEGLQCDKDYIATLLTSAYAHGKTADLTYVRLKLD</sequence>
<evidence type="ECO:0000313" key="2">
    <source>
        <dbReference type="EMBL" id="KAK6357947.1"/>
    </source>
</evidence>
<evidence type="ECO:0000313" key="3">
    <source>
        <dbReference type="Proteomes" id="UP001373714"/>
    </source>
</evidence>